<comment type="subcellular location">
    <subcellularLocation>
        <location evidence="1 6">Cytoplasm</location>
    </subcellularLocation>
</comment>
<comment type="function">
    <text evidence="5 6">Responsible for the release of ribosomes from messenger RNA at the termination of protein biosynthesis. May increase the efficiency of translation by recycling ribosomes from one round of translation to another.</text>
</comment>
<dbReference type="CDD" id="cd00520">
    <property type="entry name" value="RRF"/>
    <property type="match status" value="1"/>
</dbReference>
<sequence length="199" mass="22345">MFGLNFDKRQLNLYNMDEDIQFIIDTANEAMDAAIKHLEKQLVNIRAGKASPAMLGSVMVDYYGSQTPLNQVANVNTPDGRTITVQPWEKSMLQEIERGIMLANLGFNPMNNGETIIINVPPLTEERRKDLAKQAKAEAEDAKVGIRNARKDANNDIKKTDVSEDLQKNAEIDVQELTDKYVSKVDHILGVKEKEIMTV</sequence>
<evidence type="ECO:0000256" key="1">
    <source>
        <dbReference type="ARBA" id="ARBA00004496"/>
    </source>
</evidence>
<dbReference type="Gene3D" id="3.30.1360.40">
    <property type="match status" value="1"/>
</dbReference>
<dbReference type="Pfam" id="PF01765">
    <property type="entry name" value="RRF"/>
    <property type="match status" value="1"/>
</dbReference>
<dbReference type="FunFam" id="3.30.1360.40:FF:000001">
    <property type="entry name" value="Ribosome-recycling factor"/>
    <property type="match status" value="1"/>
</dbReference>
<dbReference type="Proteomes" id="UP000184522">
    <property type="component" value="Unassembled WGS sequence"/>
</dbReference>
<reference evidence="9" key="1">
    <citation type="submission" date="2016-11" db="EMBL/GenBank/DDBJ databases">
        <authorList>
            <person name="Varghese N."/>
            <person name="Submissions S."/>
        </authorList>
    </citation>
    <scope>NUCLEOTIDE SEQUENCE [LARGE SCALE GENOMIC DNA]</scope>
    <source>
        <strain evidence="9">DSM 25330</strain>
    </source>
</reference>
<accession>A0A1M5NV02</accession>
<evidence type="ECO:0000256" key="2">
    <source>
        <dbReference type="ARBA" id="ARBA00005912"/>
    </source>
</evidence>
<dbReference type="AlphaFoldDB" id="A0A1M5NV02"/>
<evidence type="ECO:0000259" key="7">
    <source>
        <dbReference type="Pfam" id="PF01765"/>
    </source>
</evidence>
<dbReference type="InterPro" id="IPR023584">
    <property type="entry name" value="Ribosome_recyc_fac_dom"/>
</dbReference>
<evidence type="ECO:0000256" key="3">
    <source>
        <dbReference type="ARBA" id="ARBA00022490"/>
    </source>
</evidence>
<evidence type="ECO:0000256" key="6">
    <source>
        <dbReference type="HAMAP-Rule" id="MF_00040"/>
    </source>
</evidence>
<dbReference type="STRING" id="1089305.SAMN05444148_1303"/>
<evidence type="ECO:0000313" key="8">
    <source>
        <dbReference type="EMBL" id="SHG93327.1"/>
    </source>
</evidence>
<dbReference type="InterPro" id="IPR036191">
    <property type="entry name" value="RRF_sf"/>
</dbReference>
<dbReference type="FunFam" id="1.10.132.20:FF:000001">
    <property type="entry name" value="Ribosome-recycling factor"/>
    <property type="match status" value="1"/>
</dbReference>
<evidence type="ECO:0000313" key="9">
    <source>
        <dbReference type="Proteomes" id="UP000184522"/>
    </source>
</evidence>
<comment type="similarity">
    <text evidence="2 6">Belongs to the RRF family.</text>
</comment>
<protein>
    <recommendedName>
        <fullName evidence="6">Ribosome-recycling factor</fullName>
        <shortName evidence="6">RRF</shortName>
    </recommendedName>
    <alternativeName>
        <fullName evidence="6">Ribosome-releasing factor</fullName>
    </alternativeName>
</protein>
<organism evidence="8 9">
    <name type="scientific">Winogradskyella jejuensis</name>
    <dbReference type="NCBI Taxonomy" id="1089305"/>
    <lineage>
        <taxon>Bacteria</taxon>
        <taxon>Pseudomonadati</taxon>
        <taxon>Bacteroidota</taxon>
        <taxon>Flavobacteriia</taxon>
        <taxon>Flavobacteriales</taxon>
        <taxon>Flavobacteriaceae</taxon>
        <taxon>Winogradskyella</taxon>
    </lineage>
</organism>
<dbReference type="InterPro" id="IPR002661">
    <property type="entry name" value="Ribosome_recyc_fac"/>
</dbReference>
<evidence type="ECO:0000256" key="4">
    <source>
        <dbReference type="ARBA" id="ARBA00022917"/>
    </source>
</evidence>
<name>A0A1M5NV02_9FLAO</name>
<dbReference type="PANTHER" id="PTHR20982">
    <property type="entry name" value="RIBOSOME RECYCLING FACTOR"/>
    <property type="match status" value="1"/>
</dbReference>
<dbReference type="NCBIfam" id="TIGR00496">
    <property type="entry name" value="frr"/>
    <property type="match status" value="1"/>
</dbReference>
<dbReference type="GO" id="GO:0006415">
    <property type="term" value="P:translational termination"/>
    <property type="evidence" value="ECO:0007669"/>
    <property type="project" value="UniProtKB-UniRule"/>
</dbReference>
<dbReference type="GO" id="GO:0043023">
    <property type="term" value="F:ribosomal large subunit binding"/>
    <property type="evidence" value="ECO:0007669"/>
    <property type="project" value="TreeGrafter"/>
</dbReference>
<gene>
    <name evidence="6" type="primary">frr</name>
    <name evidence="8" type="ORF">SAMN05444148_1303</name>
</gene>
<dbReference type="HAMAP" id="MF_00040">
    <property type="entry name" value="RRF"/>
    <property type="match status" value="1"/>
</dbReference>
<keyword evidence="9" id="KW-1185">Reference proteome</keyword>
<dbReference type="EMBL" id="FQWS01000001">
    <property type="protein sequence ID" value="SHG93327.1"/>
    <property type="molecule type" value="Genomic_DNA"/>
</dbReference>
<proteinExistence type="inferred from homology"/>
<dbReference type="Gene3D" id="1.10.132.20">
    <property type="entry name" value="Ribosome-recycling factor"/>
    <property type="match status" value="1"/>
</dbReference>
<dbReference type="GO" id="GO:0005737">
    <property type="term" value="C:cytoplasm"/>
    <property type="evidence" value="ECO:0007669"/>
    <property type="project" value="UniProtKB-SubCell"/>
</dbReference>
<dbReference type="PANTHER" id="PTHR20982:SF3">
    <property type="entry name" value="MITOCHONDRIAL RIBOSOME RECYCLING FACTOR PSEUDO 1"/>
    <property type="match status" value="1"/>
</dbReference>
<keyword evidence="3 6" id="KW-0963">Cytoplasm</keyword>
<feature type="domain" description="Ribosome recycling factor" evidence="7">
    <location>
        <begin position="38"/>
        <end position="197"/>
    </location>
</feature>
<keyword evidence="4 6" id="KW-0648">Protein biosynthesis</keyword>
<evidence type="ECO:0000256" key="5">
    <source>
        <dbReference type="ARBA" id="ARBA00025050"/>
    </source>
</evidence>
<dbReference type="SUPFAM" id="SSF55194">
    <property type="entry name" value="Ribosome recycling factor, RRF"/>
    <property type="match status" value="1"/>
</dbReference>